<dbReference type="Proteomes" id="UP000190896">
    <property type="component" value="Unassembled WGS sequence"/>
</dbReference>
<dbReference type="EMBL" id="MPRJ01000013">
    <property type="protein sequence ID" value="OOZ37266.1"/>
    <property type="molecule type" value="Genomic_DNA"/>
</dbReference>
<gene>
    <name evidence="2" type="ORF">BOW51_03040</name>
</gene>
<accession>A0A1T2KWY5</accession>
<evidence type="ECO:0000313" key="2">
    <source>
        <dbReference type="EMBL" id="OOZ37266.1"/>
    </source>
</evidence>
<dbReference type="AlphaFoldDB" id="A0A1T2KWY5"/>
<name>A0A1T2KWY5_9GAMM</name>
<dbReference type="InterPro" id="IPR011990">
    <property type="entry name" value="TPR-like_helical_dom_sf"/>
</dbReference>
<evidence type="ECO:0000256" key="1">
    <source>
        <dbReference type="PROSITE-ProRule" id="PRU00339"/>
    </source>
</evidence>
<organism evidence="2 3">
    <name type="scientific">Solemya velesiana gill symbiont</name>
    <dbReference type="NCBI Taxonomy" id="1918948"/>
    <lineage>
        <taxon>Bacteria</taxon>
        <taxon>Pseudomonadati</taxon>
        <taxon>Pseudomonadota</taxon>
        <taxon>Gammaproteobacteria</taxon>
        <taxon>sulfur-oxidizing symbionts</taxon>
    </lineage>
</organism>
<evidence type="ECO:0000313" key="3">
    <source>
        <dbReference type="Proteomes" id="UP000190896"/>
    </source>
</evidence>
<proteinExistence type="predicted"/>
<reference evidence="2 3" key="1">
    <citation type="submission" date="2016-11" db="EMBL/GenBank/DDBJ databases">
        <title>Mixed transmission modes and dynamic genome evolution in an obligate animal-bacterial symbiosis.</title>
        <authorList>
            <person name="Russell S.L."/>
            <person name="Corbett-Detig R.B."/>
            <person name="Cavanaugh C.M."/>
        </authorList>
    </citation>
    <scope>NUCLEOTIDE SEQUENCE [LARGE SCALE GENOMIC DNA]</scope>
    <source>
        <strain evidence="2">Se-Cadez</strain>
    </source>
</reference>
<keyword evidence="3" id="KW-1185">Reference proteome</keyword>
<dbReference type="InterPro" id="IPR019734">
    <property type="entry name" value="TPR_rpt"/>
</dbReference>
<sequence>MTVCWIAWSLYELNWSSTTTETRALSAGARYLEDGQLQDALSSFEAAMSTSPNHSGALLGKAQSLMQLGTEAIHANRKPVPGREDALAHYRIIAMHSQPWTEP</sequence>
<protein>
    <submittedName>
        <fullName evidence="2">Uncharacterized protein</fullName>
    </submittedName>
</protein>
<dbReference type="PROSITE" id="PS50005">
    <property type="entry name" value="TPR"/>
    <property type="match status" value="1"/>
</dbReference>
<dbReference type="Pfam" id="PF14559">
    <property type="entry name" value="TPR_19"/>
    <property type="match status" value="1"/>
</dbReference>
<dbReference type="Gene3D" id="1.25.40.10">
    <property type="entry name" value="Tetratricopeptide repeat domain"/>
    <property type="match status" value="1"/>
</dbReference>
<feature type="repeat" description="TPR" evidence="1">
    <location>
        <begin position="21"/>
        <end position="54"/>
    </location>
</feature>
<comment type="caution">
    <text evidence="2">The sequence shown here is derived from an EMBL/GenBank/DDBJ whole genome shotgun (WGS) entry which is preliminary data.</text>
</comment>
<keyword evidence="1" id="KW-0802">TPR repeat</keyword>
<dbReference type="SUPFAM" id="SSF48452">
    <property type="entry name" value="TPR-like"/>
    <property type="match status" value="1"/>
</dbReference>